<evidence type="ECO:0000259" key="4">
    <source>
        <dbReference type="PROSITE" id="PS00662"/>
    </source>
</evidence>
<reference evidence="5" key="1">
    <citation type="submission" date="2022-08" db="EMBL/GenBank/DDBJ databases">
        <title>Draft genome sequencing of Roseisolibacter agri AW1220.</title>
        <authorList>
            <person name="Tobiishi Y."/>
            <person name="Tonouchi A."/>
        </authorList>
    </citation>
    <scope>NUCLEOTIDE SEQUENCE</scope>
    <source>
        <strain evidence="5">AW1220</strain>
    </source>
</reference>
<dbReference type="Proteomes" id="UP001161325">
    <property type="component" value="Unassembled WGS sequence"/>
</dbReference>
<dbReference type="InterPro" id="IPR007831">
    <property type="entry name" value="T2SS_GspE_N"/>
</dbReference>
<dbReference type="PROSITE" id="PS00662">
    <property type="entry name" value="T2SP_E"/>
    <property type="match status" value="1"/>
</dbReference>
<evidence type="ECO:0000256" key="2">
    <source>
        <dbReference type="ARBA" id="ARBA00022741"/>
    </source>
</evidence>
<dbReference type="InterPro" id="IPR027417">
    <property type="entry name" value="P-loop_NTPase"/>
</dbReference>
<comment type="similarity">
    <text evidence="1">Belongs to the GSP E family.</text>
</comment>
<dbReference type="Gene3D" id="3.40.50.300">
    <property type="entry name" value="P-loop containing nucleotide triphosphate hydrolases"/>
    <property type="match status" value="1"/>
</dbReference>
<dbReference type="Pfam" id="PF00437">
    <property type="entry name" value="T2SSE"/>
    <property type="match status" value="1"/>
</dbReference>
<dbReference type="InterPro" id="IPR001482">
    <property type="entry name" value="T2SS/T4SS_dom"/>
</dbReference>
<dbReference type="PANTHER" id="PTHR30258:SF13">
    <property type="entry name" value="SECRETION PATHWAY ATPASE-RELATED"/>
    <property type="match status" value="1"/>
</dbReference>
<dbReference type="SUPFAM" id="SSF52540">
    <property type="entry name" value="P-loop containing nucleoside triphosphate hydrolases"/>
    <property type="match status" value="1"/>
</dbReference>
<evidence type="ECO:0000256" key="1">
    <source>
        <dbReference type="ARBA" id="ARBA00006611"/>
    </source>
</evidence>
<protein>
    <submittedName>
        <fullName evidence="5">General secretion pathway protein GspE</fullName>
    </submittedName>
</protein>
<gene>
    <name evidence="5" type="ORF">rosag_06800</name>
</gene>
<organism evidence="5 6">
    <name type="scientific">Roseisolibacter agri</name>
    <dbReference type="NCBI Taxonomy" id="2014610"/>
    <lineage>
        <taxon>Bacteria</taxon>
        <taxon>Pseudomonadati</taxon>
        <taxon>Gemmatimonadota</taxon>
        <taxon>Gemmatimonadia</taxon>
        <taxon>Gemmatimonadales</taxon>
        <taxon>Gemmatimonadaceae</taxon>
        <taxon>Roseisolibacter</taxon>
    </lineage>
</organism>
<dbReference type="GO" id="GO:0016887">
    <property type="term" value="F:ATP hydrolysis activity"/>
    <property type="evidence" value="ECO:0007669"/>
    <property type="project" value="TreeGrafter"/>
</dbReference>
<comment type="caution">
    <text evidence="5">The sequence shown here is derived from an EMBL/GenBank/DDBJ whole genome shotgun (WGS) entry which is preliminary data.</text>
</comment>
<dbReference type="GO" id="GO:0005886">
    <property type="term" value="C:plasma membrane"/>
    <property type="evidence" value="ECO:0007669"/>
    <property type="project" value="TreeGrafter"/>
</dbReference>
<dbReference type="PANTHER" id="PTHR30258">
    <property type="entry name" value="TYPE II SECRETION SYSTEM PROTEIN GSPE-RELATED"/>
    <property type="match status" value="1"/>
</dbReference>
<dbReference type="CDD" id="cd01129">
    <property type="entry name" value="PulE-GspE-like"/>
    <property type="match status" value="1"/>
</dbReference>
<keyword evidence="3" id="KW-0067">ATP-binding</keyword>
<evidence type="ECO:0000313" key="6">
    <source>
        <dbReference type="Proteomes" id="UP001161325"/>
    </source>
</evidence>
<dbReference type="Gene3D" id="3.30.450.90">
    <property type="match status" value="1"/>
</dbReference>
<dbReference type="GO" id="GO:0005524">
    <property type="term" value="F:ATP binding"/>
    <property type="evidence" value="ECO:0007669"/>
    <property type="project" value="UniProtKB-KW"/>
</dbReference>
<feature type="domain" description="Bacterial type II secretion system protein E" evidence="4">
    <location>
        <begin position="329"/>
        <end position="343"/>
    </location>
</feature>
<keyword evidence="2" id="KW-0547">Nucleotide-binding</keyword>
<keyword evidence="6" id="KW-1185">Reference proteome</keyword>
<sequence length="521" mass="54371">MTVEHAPEASDAAAELRAAAAGAMARELPSAWLEAHLVLPLGLAEDGALRVAAGGQPDATVVDALARRFARPVRLVPVPPQDLRAAVLAAARETTTVTADANDLLVGEETSDLRALADEAPVVTVVDALLRDALRLGASDVHLESAADGVRVRFRLDGVLRDVERVAPALRAGVVSRVKVLAGLDVAERRRPQDGRARLRVAGADGAPREVDLRVATLPALHGESVVLRILDHGGGGGARDLQALGMPEPVRARFERLLARTTGLVLVTGPTGSGKTTSLYAALARVATPGVKVVTVEDPVEYRMPGVVQVAVQPAVGLTFASALRAILRHDPDVVLVGEMRDRETAETAVQAALTGHLVFSTLHTTDAVGGVARLADMGVERFLIAATVQGIVAQRLVRVLCDACAQPADPDASPLATLATLEALAGEAIDDATPRWRRAVGCAACAHTGFRGRTGIYELLTVSEAMRALIAAGAPQDALRAQARRDGLVPLAADGLRLARAGRTTLDEVLRVAHLDDAA</sequence>
<evidence type="ECO:0000313" key="5">
    <source>
        <dbReference type="EMBL" id="GLC24167.1"/>
    </source>
</evidence>
<dbReference type="FunFam" id="3.40.50.300:FF:000398">
    <property type="entry name" value="Type IV pilus assembly ATPase PilB"/>
    <property type="match status" value="1"/>
</dbReference>
<dbReference type="AlphaFoldDB" id="A0AA37Q5K4"/>
<proteinExistence type="inferred from homology"/>
<accession>A0AA37Q5K4</accession>
<dbReference type="EMBL" id="BRXS01000001">
    <property type="protein sequence ID" value="GLC24167.1"/>
    <property type="molecule type" value="Genomic_DNA"/>
</dbReference>
<dbReference type="Pfam" id="PF05157">
    <property type="entry name" value="MshEN"/>
    <property type="match status" value="1"/>
</dbReference>
<evidence type="ECO:0000256" key="3">
    <source>
        <dbReference type="ARBA" id="ARBA00022840"/>
    </source>
</evidence>
<name>A0AA37Q5K4_9BACT</name>